<proteinExistence type="predicted"/>
<organism evidence="1">
    <name type="scientific">marine metagenome</name>
    <dbReference type="NCBI Taxonomy" id="408172"/>
    <lineage>
        <taxon>unclassified sequences</taxon>
        <taxon>metagenomes</taxon>
        <taxon>ecological metagenomes</taxon>
    </lineage>
</organism>
<sequence>MVRALRTVVLFLSLSVVVLTAGRGDFCPSPLDLAVSPYKYSLLQWELSNFMDKWVRQTGQLLPWVSEDVRSVKNQLAQDFFEMGRRQRSLERRLSFSTTNGEALSAEEARSMRTEIAEIVERRAAMRPQVEEAVEAEISSILGDANFKSRIGLIFPPVDTVFSSSPTVLVLSPRYRIHRQETILLSPGISEEERNRIEELVLREENLSALVENTGGVATYPSVVSDASSMHHAVVITAHEWLHHWFFFQPLGQHFWDSSEMTTLNETAATLGGQEIGDLAFSAMTGKKGARGPKSGSPPISGALDFNEAMRETRLNAEELLARGRIEEAEAYMEERRQFIADNSRFIRKINQAYFAFHGSYADSPASVSPINEQLKELRRRSDSLEDYLKTVASFSSIQEFTEYLAADQSPWDSDPKSTGAKR</sequence>
<accession>A0A382A429</accession>
<evidence type="ECO:0000313" key="1">
    <source>
        <dbReference type="EMBL" id="SVA96124.1"/>
    </source>
</evidence>
<name>A0A382A429_9ZZZZ</name>
<dbReference type="EMBL" id="UINC01023777">
    <property type="protein sequence ID" value="SVA96124.1"/>
    <property type="molecule type" value="Genomic_DNA"/>
</dbReference>
<protein>
    <submittedName>
        <fullName evidence="1">Uncharacterized protein</fullName>
    </submittedName>
</protein>
<dbReference type="AlphaFoldDB" id="A0A382A429"/>
<reference evidence="1" key="1">
    <citation type="submission" date="2018-05" db="EMBL/GenBank/DDBJ databases">
        <authorList>
            <person name="Lanie J.A."/>
            <person name="Ng W.-L."/>
            <person name="Kazmierczak K.M."/>
            <person name="Andrzejewski T.M."/>
            <person name="Davidsen T.M."/>
            <person name="Wayne K.J."/>
            <person name="Tettelin H."/>
            <person name="Glass J.I."/>
            <person name="Rusch D."/>
            <person name="Podicherti R."/>
            <person name="Tsui H.-C.T."/>
            <person name="Winkler M.E."/>
        </authorList>
    </citation>
    <scope>NUCLEOTIDE SEQUENCE</scope>
</reference>
<gene>
    <name evidence="1" type="ORF">METZ01_LOCUS148978</name>
</gene>